<evidence type="ECO:0000256" key="3">
    <source>
        <dbReference type="ARBA" id="ARBA00022598"/>
    </source>
</evidence>
<feature type="domain" description="Methionyl/Leucyl tRNA synthetase" evidence="11">
    <location>
        <begin position="50"/>
        <end position="417"/>
    </location>
</feature>
<dbReference type="SUPFAM" id="SSF52374">
    <property type="entry name" value="Nucleotidylyl transferase"/>
    <property type="match status" value="1"/>
</dbReference>
<dbReference type="PANTHER" id="PTHR43326">
    <property type="entry name" value="METHIONYL-TRNA SYNTHETASE"/>
    <property type="match status" value="1"/>
</dbReference>
<dbReference type="PRINTS" id="PR01041">
    <property type="entry name" value="TRNASYNTHMET"/>
</dbReference>
<keyword evidence="4 10" id="KW-0547">Nucleotide-binding</keyword>
<dbReference type="InterPro" id="IPR014758">
    <property type="entry name" value="Met-tRNA_synth"/>
</dbReference>
<dbReference type="AlphaFoldDB" id="A0A6G1GCV9"/>
<comment type="catalytic activity">
    <reaction evidence="8">
        <text>tRNA(Met) + L-methionine + ATP = L-methionyl-tRNA(Met) + AMP + diphosphate</text>
        <dbReference type="Rhea" id="RHEA:13481"/>
        <dbReference type="Rhea" id="RHEA-COMP:9667"/>
        <dbReference type="Rhea" id="RHEA-COMP:9698"/>
        <dbReference type="ChEBI" id="CHEBI:30616"/>
        <dbReference type="ChEBI" id="CHEBI:33019"/>
        <dbReference type="ChEBI" id="CHEBI:57844"/>
        <dbReference type="ChEBI" id="CHEBI:78442"/>
        <dbReference type="ChEBI" id="CHEBI:78530"/>
        <dbReference type="ChEBI" id="CHEBI:456215"/>
        <dbReference type="EC" id="6.1.1.10"/>
    </reaction>
</comment>
<dbReference type="Proteomes" id="UP000504638">
    <property type="component" value="Unplaced"/>
</dbReference>
<evidence type="ECO:0000313" key="14">
    <source>
        <dbReference type="RefSeq" id="XP_033537505.1"/>
    </source>
</evidence>
<keyword evidence="7 10" id="KW-0030">Aminoacyl-tRNA synthetase</keyword>
<evidence type="ECO:0000256" key="1">
    <source>
        <dbReference type="ARBA" id="ARBA00005594"/>
    </source>
</evidence>
<dbReference type="Gene3D" id="3.40.50.620">
    <property type="entry name" value="HUPs"/>
    <property type="match status" value="1"/>
</dbReference>
<dbReference type="SUPFAM" id="SSF47323">
    <property type="entry name" value="Anticodon-binding domain of a subclass of class I aminoacyl-tRNA synthetases"/>
    <property type="match status" value="1"/>
</dbReference>
<dbReference type="Gene3D" id="1.10.730.10">
    <property type="entry name" value="Isoleucyl-tRNA Synthetase, Domain 1"/>
    <property type="match status" value="1"/>
</dbReference>
<evidence type="ECO:0000256" key="10">
    <source>
        <dbReference type="RuleBase" id="RU363039"/>
    </source>
</evidence>
<dbReference type="CDD" id="cd00814">
    <property type="entry name" value="MetRS_core"/>
    <property type="match status" value="1"/>
</dbReference>
<evidence type="ECO:0000256" key="5">
    <source>
        <dbReference type="ARBA" id="ARBA00022840"/>
    </source>
</evidence>
<dbReference type="GO" id="GO:0006431">
    <property type="term" value="P:methionyl-tRNA aminoacylation"/>
    <property type="evidence" value="ECO:0007669"/>
    <property type="project" value="InterPro"/>
</dbReference>
<evidence type="ECO:0000256" key="7">
    <source>
        <dbReference type="ARBA" id="ARBA00023146"/>
    </source>
</evidence>
<dbReference type="InterPro" id="IPR009080">
    <property type="entry name" value="tRNAsynth_Ia_anticodon-bd"/>
</dbReference>
<dbReference type="FunFam" id="2.170.220.10:FF:000001">
    <property type="entry name" value="methionine--tRNA ligase, mitochondrial"/>
    <property type="match status" value="1"/>
</dbReference>
<evidence type="ECO:0000313" key="13">
    <source>
        <dbReference type="Proteomes" id="UP000504638"/>
    </source>
</evidence>
<proteinExistence type="inferred from homology"/>
<keyword evidence="6 10" id="KW-0648">Protein biosynthesis</keyword>
<evidence type="ECO:0000313" key="12">
    <source>
        <dbReference type="EMBL" id="KAF1815874.1"/>
    </source>
</evidence>
<dbReference type="NCBIfam" id="TIGR00398">
    <property type="entry name" value="metG"/>
    <property type="match status" value="1"/>
</dbReference>
<dbReference type="RefSeq" id="XP_033537505.1">
    <property type="nucleotide sequence ID" value="XM_033677387.1"/>
</dbReference>
<dbReference type="GO" id="GO:0005739">
    <property type="term" value="C:mitochondrion"/>
    <property type="evidence" value="ECO:0007669"/>
    <property type="project" value="UniProtKB-ARBA"/>
</dbReference>
<name>A0A6G1GCV9_9PEZI</name>
<dbReference type="InterPro" id="IPR014729">
    <property type="entry name" value="Rossmann-like_a/b/a_fold"/>
</dbReference>
<gene>
    <name evidence="12 14" type="ORF">P152DRAFT_430270</name>
</gene>
<evidence type="ECO:0000256" key="9">
    <source>
        <dbReference type="ARBA" id="ARBA00068817"/>
    </source>
</evidence>
<keyword evidence="5 10" id="KW-0067">ATP-binding</keyword>
<evidence type="ECO:0000256" key="2">
    <source>
        <dbReference type="ARBA" id="ARBA00012838"/>
    </source>
</evidence>
<reference evidence="12 14" key="1">
    <citation type="submission" date="2020-01" db="EMBL/GenBank/DDBJ databases">
        <authorList>
            <consortium name="DOE Joint Genome Institute"/>
            <person name="Haridas S."/>
            <person name="Albert R."/>
            <person name="Binder M."/>
            <person name="Bloem J."/>
            <person name="Labutti K."/>
            <person name="Salamov A."/>
            <person name="Andreopoulos B."/>
            <person name="Baker S.E."/>
            <person name="Barry K."/>
            <person name="Bills G."/>
            <person name="Bluhm B.H."/>
            <person name="Cannon C."/>
            <person name="Castanera R."/>
            <person name="Culley D.E."/>
            <person name="Daum C."/>
            <person name="Ezra D."/>
            <person name="Gonzalez J.B."/>
            <person name="Henrissat B."/>
            <person name="Kuo A."/>
            <person name="Liang C."/>
            <person name="Lipzen A."/>
            <person name="Lutzoni F."/>
            <person name="Magnuson J."/>
            <person name="Mondo S."/>
            <person name="Nolan M."/>
            <person name="Ohm R."/>
            <person name="Pangilinan J."/>
            <person name="Park H.-J."/>
            <person name="Ramirez L."/>
            <person name="Alfaro M."/>
            <person name="Sun H."/>
            <person name="Tritt A."/>
            <person name="Yoshinaga Y."/>
            <person name="Zwiers L.-H."/>
            <person name="Turgeon B.G."/>
            <person name="Goodwin S.B."/>
            <person name="Spatafora J.W."/>
            <person name="Crous P.W."/>
            <person name="Grigoriev I.V."/>
        </authorList>
    </citation>
    <scope>NUCLEOTIDE SEQUENCE</scope>
    <source>
        <strain evidence="12 14">CBS 781.70</strain>
    </source>
</reference>
<dbReference type="Gene3D" id="2.170.220.10">
    <property type="match status" value="1"/>
</dbReference>
<dbReference type="OrthoDB" id="24670at2759"/>
<dbReference type="EMBL" id="ML975151">
    <property type="protein sequence ID" value="KAF1815874.1"/>
    <property type="molecule type" value="Genomic_DNA"/>
</dbReference>
<accession>A0A6G1GCV9</accession>
<dbReference type="InterPro" id="IPR033911">
    <property type="entry name" value="MetRS_core"/>
</dbReference>
<dbReference type="Pfam" id="PF09334">
    <property type="entry name" value="tRNA-synt_1g"/>
    <property type="match status" value="1"/>
</dbReference>
<evidence type="ECO:0000256" key="8">
    <source>
        <dbReference type="ARBA" id="ARBA00047364"/>
    </source>
</evidence>
<protein>
    <recommendedName>
        <fullName evidence="9">Probable methionine--tRNA ligase, mitochondrial</fullName>
        <ecNumber evidence="2">6.1.1.10</ecNumber>
    </recommendedName>
</protein>
<keyword evidence="13" id="KW-1185">Reference proteome</keyword>
<dbReference type="InterPro" id="IPR015413">
    <property type="entry name" value="Methionyl/Leucyl_tRNA_Synth"/>
</dbReference>
<dbReference type="EC" id="6.1.1.10" evidence="2"/>
<evidence type="ECO:0000256" key="4">
    <source>
        <dbReference type="ARBA" id="ARBA00022741"/>
    </source>
</evidence>
<sequence>MRPLPPLLYRSSLKRWSRISKSGWVCANCRSYASQTPHLRRDGDAPQKPFYVTTPIFYVNAAPHVGHLYSMVLADVLKRWQQLKGNRAVLCTGTDEHGMKIQRAARLANMDPQSFCDQAADVFKRLAASADITNDHFVRTTDADHKETVRYVWHVLQDRGLIYRAKHEGWYSVSDETFYPESQVHLVLEPQTGRKIMASIETGKEVEWTSEMNYHFRLSRFRDRLLQYYDEHPDFIVPNTRMTELYKEIQSGLSDLSISRPRSRLDWGIRVPDDQEQTIYVWLDALVNYITKAGYPWAPGYEVTGGWPVDCHIIGKDITRFHCIYWPAFLMALGIELPSQILTHGHWTLGRKKMSKSEGNGVNPFFQIDRFGVDVVRFFLMHDGGIDFDPEYNNFIIIERYNDALKSVIGNQVSRVLRGKSWDTRYAVTEMDRLCQQTLTPADREQLHLLQTFPTKFQASMDNLNVREGVTSVVQMLRQTQKYFQVCEPWSYFSAEARKRRQDSPISPEDNDKVHLAIALTLESFRLAAITLQPVMPERAGTLLDWLNVSLERRSFAFATLGADKEYGDRSHLVKVSPDQKLILFPTLITEE</sequence>
<organism evidence="12">
    <name type="scientific">Eremomyces bilateralis CBS 781.70</name>
    <dbReference type="NCBI Taxonomy" id="1392243"/>
    <lineage>
        <taxon>Eukaryota</taxon>
        <taxon>Fungi</taxon>
        <taxon>Dikarya</taxon>
        <taxon>Ascomycota</taxon>
        <taxon>Pezizomycotina</taxon>
        <taxon>Dothideomycetes</taxon>
        <taxon>Dothideomycetes incertae sedis</taxon>
        <taxon>Eremomycetales</taxon>
        <taxon>Eremomycetaceae</taxon>
        <taxon>Eremomyces</taxon>
    </lineage>
</organism>
<evidence type="ECO:0000259" key="11">
    <source>
        <dbReference type="Pfam" id="PF09334"/>
    </source>
</evidence>
<dbReference type="GO" id="GO:0004825">
    <property type="term" value="F:methionine-tRNA ligase activity"/>
    <property type="evidence" value="ECO:0007669"/>
    <property type="project" value="UniProtKB-EC"/>
</dbReference>
<dbReference type="GO" id="GO:0005524">
    <property type="term" value="F:ATP binding"/>
    <property type="evidence" value="ECO:0007669"/>
    <property type="project" value="UniProtKB-KW"/>
</dbReference>
<comment type="similarity">
    <text evidence="1 10">Belongs to the class-I aminoacyl-tRNA synthetase family.</text>
</comment>
<evidence type="ECO:0000256" key="6">
    <source>
        <dbReference type="ARBA" id="ARBA00022917"/>
    </source>
</evidence>
<dbReference type="InterPro" id="IPR023457">
    <property type="entry name" value="Met-tRNA_synth_2"/>
</dbReference>
<reference evidence="14" key="3">
    <citation type="submission" date="2025-04" db="UniProtKB">
        <authorList>
            <consortium name="RefSeq"/>
        </authorList>
    </citation>
    <scope>IDENTIFICATION</scope>
    <source>
        <strain evidence="14">CBS 781.70</strain>
    </source>
</reference>
<reference evidence="14" key="2">
    <citation type="submission" date="2020-04" db="EMBL/GenBank/DDBJ databases">
        <authorList>
            <consortium name="NCBI Genome Project"/>
        </authorList>
    </citation>
    <scope>NUCLEOTIDE SEQUENCE</scope>
    <source>
        <strain evidence="14">CBS 781.70</strain>
    </source>
</reference>
<keyword evidence="3 10" id="KW-0436">Ligase</keyword>
<dbReference type="GeneID" id="54417957"/>
<dbReference type="PANTHER" id="PTHR43326:SF1">
    <property type="entry name" value="METHIONINE--TRNA LIGASE, MITOCHONDRIAL"/>
    <property type="match status" value="1"/>
</dbReference>